<evidence type="ECO:0000256" key="3">
    <source>
        <dbReference type="PIRSR" id="PIRSR000137-1"/>
    </source>
</evidence>
<organism evidence="8 9">
    <name type="scientific">Laetiporus sulphureus 93-53</name>
    <dbReference type="NCBI Taxonomy" id="1314785"/>
    <lineage>
        <taxon>Eukaryota</taxon>
        <taxon>Fungi</taxon>
        <taxon>Dikarya</taxon>
        <taxon>Basidiomycota</taxon>
        <taxon>Agaricomycotina</taxon>
        <taxon>Agaricomycetes</taxon>
        <taxon>Polyporales</taxon>
        <taxon>Laetiporus</taxon>
    </lineage>
</organism>
<dbReference type="InterPro" id="IPR012132">
    <property type="entry name" value="GMC_OxRdtase"/>
</dbReference>
<evidence type="ECO:0000259" key="7">
    <source>
        <dbReference type="PROSITE" id="PS00623"/>
    </source>
</evidence>
<keyword evidence="5" id="KW-0285">Flavoprotein</keyword>
<evidence type="ECO:0000256" key="4">
    <source>
        <dbReference type="PIRSR" id="PIRSR000137-2"/>
    </source>
</evidence>
<dbReference type="RefSeq" id="XP_040762078.1">
    <property type="nucleotide sequence ID" value="XM_040906525.1"/>
</dbReference>
<keyword evidence="9" id="KW-1185">Reference proteome</keyword>
<keyword evidence="6" id="KW-0472">Membrane</keyword>
<feature type="transmembrane region" description="Helical" evidence="6">
    <location>
        <begin position="369"/>
        <end position="391"/>
    </location>
</feature>
<dbReference type="OrthoDB" id="269227at2759"/>
<dbReference type="EMBL" id="KV427637">
    <property type="protein sequence ID" value="KZT04338.1"/>
    <property type="molecule type" value="Genomic_DNA"/>
</dbReference>
<name>A0A165D8M7_9APHY</name>
<evidence type="ECO:0000313" key="8">
    <source>
        <dbReference type="EMBL" id="KZT04338.1"/>
    </source>
</evidence>
<dbReference type="InterPro" id="IPR036188">
    <property type="entry name" value="FAD/NAD-bd_sf"/>
</dbReference>
<dbReference type="GeneID" id="63823554"/>
<dbReference type="SUPFAM" id="SSF51905">
    <property type="entry name" value="FAD/NAD(P)-binding domain"/>
    <property type="match status" value="1"/>
</dbReference>
<protein>
    <submittedName>
        <fullName evidence="8">GMC oxidoreductase</fullName>
    </submittedName>
</protein>
<dbReference type="SUPFAM" id="SSF54373">
    <property type="entry name" value="FAD-linked reductases, C-terminal domain"/>
    <property type="match status" value="1"/>
</dbReference>
<dbReference type="Pfam" id="PF05199">
    <property type="entry name" value="GMC_oxred_C"/>
    <property type="match status" value="1"/>
</dbReference>
<accession>A0A165D8M7</accession>
<dbReference type="GO" id="GO:0050660">
    <property type="term" value="F:flavin adenine dinucleotide binding"/>
    <property type="evidence" value="ECO:0007669"/>
    <property type="project" value="InterPro"/>
</dbReference>
<dbReference type="InterPro" id="IPR000172">
    <property type="entry name" value="GMC_OxRdtase_N"/>
</dbReference>
<keyword evidence="6" id="KW-0812">Transmembrane</keyword>
<dbReference type="InParanoid" id="A0A165D8M7"/>
<dbReference type="Gene3D" id="3.50.50.60">
    <property type="entry name" value="FAD/NAD(P)-binding domain"/>
    <property type="match status" value="1"/>
</dbReference>
<dbReference type="GO" id="GO:0016614">
    <property type="term" value="F:oxidoreductase activity, acting on CH-OH group of donors"/>
    <property type="evidence" value="ECO:0007669"/>
    <property type="project" value="InterPro"/>
</dbReference>
<dbReference type="Gene3D" id="3.30.560.10">
    <property type="entry name" value="Glucose Oxidase, domain 3"/>
    <property type="match status" value="1"/>
</dbReference>
<dbReference type="STRING" id="1314785.A0A165D8M7"/>
<feature type="binding site" evidence="4">
    <location>
        <position position="244"/>
    </location>
    <ligand>
        <name>FAD</name>
        <dbReference type="ChEBI" id="CHEBI:57692"/>
    </ligand>
</feature>
<keyword evidence="4 5" id="KW-0274">FAD</keyword>
<gene>
    <name evidence="8" type="ORF">LAESUDRAFT_703684</name>
</gene>
<comment type="cofactor">
    <cofactor evidence="1 4">
        <name>FAD</name>
        <dbReference type="ChEBI" id="CHEBI:57692"/>
    </cofactor>
</comment>
<reference evidence="8 9" key="1">
    <citation type="journal article" date="2016" name="Mol. Biol. Evol.">
        <title>Comparative Genomics of Early-Diverging Mushroom-Forming Fungi Provides Insights into the Origins of Lignocellulose Decay Capabilities.</title>
        <authorList>
            <person name="Nagy L.G."/>
            <person name="Riley R."/>
            <person name="Tritt A."/>
            <person name="Adam C."/>
            <person name="Daum C."/>
            <person name="Floudas D."/>
            <person name="Sun H."/>
            <person name="Yadav J.S."/>
            <person name="Pangilinan J."/>
            <person name="Larsson K.H."/>
            <person name="Matsuura K."/>
            <person name="Barry K."/>
            <person name="Labutti K."/>
            <person name="Kuo R."/>
            <person name="Ohm R.A."/>
            <person name="Bhattacharya S.S."/>
            <person name="Shirouzu T."/>
            <person name="Yoshinaga Y."/>
            <person name="Martin F.M."/>
            <person name="Grigoriev I.V."/>
            <person name="Hibbett D.S."/>
        </authorList>
    </citation>
    <scope>NUCLEOTIDE SEQUENCE [LARGE SCALE GENOMIC DNA]</scope>
    <source>
        <strain evidence="8 9">93-53</strain>
    </source>
</reference>
<dbReference type="Proteomes" id="UP000076871">
    <property type="component" value="Unassembled WGS sequence"/>
</dbReference>
<dbReference type="PANTHER" id="PTHR11552:SF219">
    <property type="entry name" value="GLUCOSE-METHANOL-CHOLINE OXIDOREDUCTASE N-TERMINAL DOMAIN-CONTAINING PROTEIN"/>
    <property type="match status" value="1"/>
</dbReference>
<evidence type="ECO:0000313" key="9">
    <source>
        <dbReference type="Proteomes" id="UP000076871"/>
    </source>
</evidence>
<evidence type="ECO:0000256" key="1">
    <source>
        <dbReference type="ARBA" id="ARBA00001974"/>
    </source>
</evidence>
<evidence type="ECO:0000256" key="2">
    <source>
        <dbReference type="ARBA" id="ARBA00010790"/>
    </source>
</evidence>
<dbReference type="PIRSF" id="PIRSF000137">
    <property type="entry name" value="Alcohol_oxidase"/>
    <property type="match status" value="1"/>
</dbReference>
<evidence type="ECO:0000256" key="6">
    <source>
        <dbReference type="SAM" id="Phobius"/>
    </source>
</evidence>
<dbReference type="PANTHER" id="PTHR11552">
    <property type="entry name" value="GLUCOSE-METHANOL-CHOLINE GMC OXIDOREDUCTASE"/>
    <property type="match status" value="1"/>
</dbReference>
<dbReference type="InterPro" id="IPR007867">
    <property type="entry name" value="GMC_OxRtase_C"/>
</dbReference>
<dbReference type="Pfam" id="PF00732">
    <property type="entry name" value="GMC_oxred_N"/>
    <property type="match status" value="1"/>
</dbReference>
<dbReference type="AlphaFoldDB" id="A0A165D8M7"/>
<comment type="similarity">
    <text evidence="2 5">Belongs to the GMC oxidoreductase family.</text>
</comment>
<proteinExistence type="inferred from homology"/>
<evidence type="ECO:0000256" key="5">
    <source>
        <dbReference type="RuleBase" id="RU003968"/>
    </source>
</evidence>
<feature type="active site" description="Proton donor" evidence="3">
    <location>
        <position position="532"/>
    </location>
</feature>
<keyword evidence="6" id="KW-1133">Transmembrane helix</keyword>
<sequence length="604" mass="66798">MWPFSSYPERSMQELEDVYDYVIVGGGTAGCVLASRLSEDESATVLLVERGGVQNSWIARVPLLSSHFASDGSRSRVWKSIPQERVNGRAFELAGGNSLGGSSKINAMLYTRGLPAEYNSWSQAGHKGWSYDEIQPYFVKSETDLDQNPESADAFHGVSGPWQNRSYKQNVWGHTTPIIEGAKALGVPYVDDLNSPLHPSHGCAKMHFNIDQRGYRSSTLTAFLPQSVASQRAQRLHICTRTSVLRIDVQKGEKDIPKAKGVHIQALDGRSSSRFIGARREVILSAGPVVSPQILMLREATVSDILEDAFSGIGPQEHLEKHGIPVMKHLAGVGSHLQDHLGVPVQYRVPLRDSVVQLQVRPWLIIKELFLYLFFGLGILLAPVLELSIFLQSRLFDADFRTITPSKADEDASLPMNIPDIEVMPIAWSDIAASKVKGDGGVGFLVIPLRPTSKGTIRLASSDPRDDPVVDLNYLATDYDWTIMRQGIRFTMRLKEQIAARGYPIRDYLVPPSEFDSDVNEFIRRYAQTSYHYSSTCRMAPEDGGVHAGGVVDDRLQVHDVRGLRIADSSVFPHILSTHLAAATVAVAEKCADMIKEEHVSRVC</sequence>
<feature type="domain" description="Glucose-methanol-choline oxidoreductase N-terminal" evidence="7">
    <location>
        <begin position="96"/>
        <end position="119"/>
    </location>
</feature>
<feature type="active site" description="Proton acceptor" evidence="3">
    <location>
        <position position="579"/>
    </location>
</feature>
<dbReference type="PROSITE" id="PS00623">
    <property type="entry name" value="GMC_OXRED_1"/>
    <property type="match status" value="1"/>
</dbReference>